<evidence type="ECO:0000313" key="1">
    <source>
        <dbReference type="EMBL" id="MPM69658.1"/>
    </source>
</evidence>
<comment type="caution">
    <text evidence="1">The sequence shown here is derived from an EMBL/GenBank/DDBJ whole genome shotgun (WGS) entry which is preliminary data.</text>
</comment>
<protein>
    <submittedName>
        <fullName evidence="1">Uncharacterized protein</fullName>
    </submittedName>
</protein>
<gene>
    <name evidence="1" type="ORF">SDC9_116606</name>
</gene>
<name>A0A645BX24_9ZZZZ</name>
<organism evidence="1">
    <name type="scientific">bioreactor metagenome</name>
    <dbReference type="NCBI Taxonomy" id="1076179"/>
    <lineage>
        <taxon>unclassified sequences</taxon>
        <taxon>metagenomes</taxon>
        <taxon>ecological metagenomes</taxon>
    </lineage>
</organism>
<dbReference type="EMBL" id="VSSQ01022999">
    <property type="protein sequence ID" value="MPM69658.1"/>
    <property type="molecule type" value="Genomic_DNA"/>
</dbReference>
<accession>A0A645BX24</accession>
<reference evidence="1" key="1">
    <citation type="submission" date="2019-08" db="EMBL/GenBank/DDBJ databases">
        <authorList>
            <person name="Kucharzyk K."/>
            <person name="Murdoch R.W."/>
            <person name="Higgins S."/>
            <person name="Loffler F."/>
        </authorList>
    </citation>
    <scope>NUCLEOTIDE SEQUENCE</scope>
</reference>
<proteinExistence type="predicted"/>
<dbReference type="AlphaFoldDB" id="A0A645BX24"/>
<sequence>MAKIGPAKLLHKKAQHLAAGAGKRGKVVRATVQHIGLDAFFWHLRVPVHRLCQRGVCLQQYKLQRDLRPGRIPAKGEPAKVRRAKARRICPQVLIYFAQLH</sequence>